<reference evidence="1 2" key="1">
    <citation type="journal article" date="2015" name="Nature">
        <title>rRNA introns, odd ribosomes, and small enigmatic genomes across a large radiation of phyla.</title>
        <authorList>
            <person name="Brown C.T."/>
            <person name="Hug L.A."/>
            <person name="Thomas B.C."/>
            <person name="Sharon I."/>
            <person name="Castelle C.J."/>
            <person name="Singh A."/>
            <person name="Wilkins M.J."/>
            <person name="Williams K.H."/>
            <person name="Banfield J.F."/>
        </authorList>
    </citation>
    <scope>NUCLEOTIDE SEQUENCE [LARGE SCALE GENOMIC DNA]</scope>
</reference>
<gene>
    <name evidence="1" type="ORF">UW41_C0018G0019</name>
</gene>
<dbReference type="EMBL" id="LCIE01000018">
    <property type="protein sequence ID" value="KKT48811.1"/>
    <property type="molecule type" value="Genomic_DNA"/>
</dbReference>
<dbReference type="Proteomes" id="UP000034172">
    <property type="component" value="Unassembled WGS sequence"/>
</dbReference>
<name>A0A0G1HNR5_9BACT</name>
<accession>A0A0G1HNR5</accession>
<protein>
    <submittedName>
        <fullName evidence="1">Uncharacterized protein</fullName>
    </submittedName>
</protein>
<organism evidence="1 2">
    <name type="scientific">Candidatus Collierbacteria bacterium GW2011_GWC2_44_18</name>
    <dbReference type="NCBI Taxonomy" id="1618392"/>
    <lineage>
        <taxon>Bacteria</taxon>
        <taxon>Candidatus Collieribacteriota</taxon>
    </lineage>
</organism>
<dbReference type="AlphaFoldDB" id="A0A0G1HNR5"/>
<sequence length="78" mass="8912">MASNSDPTFVQETFQSLDSKRVNQQVEGMVRHCIKQGYKKIKGVLENHLVVRDDQSTHMIYQTTILATMNSNVDISQK</sequence>
<comment type="caution">
    <text evidence="1">The sequence shown here is derived from an EMBL/GenBank/DDBJ whole genome shotgun (WGS) entry which is preliminary data.</text>
</comment>
<evidence type="ECO:0000313" key="1">
    <source>
        <dbReference type="EMBL" id="KKT48811.1"/>
    </source>
</evidence>
<proteinExistence type="predicted"/>
<evidence type="ECO:0000313" key="2">
    <source>
        <dbReference type="Proteomes" id="UP000034172"/>
    </source>
</evidence>